<organism evidence="1">
    <name type="scientific">Guillardia theta (strain CCMP2712)</name>
    <name type="common">Cryptophyte</name>
    <dbReference type="NCBI Taxonomy" id="905079"/>
    <lineage>
        <taxon>Eukaryota</taxon>
        <taxon>Cryptophyceae</taxon>
        <taxon>Pyrenomonadales</taxon>
        <taxon>Geminigeraceae</taxon>
        <taxon>Guillardia</taxon>
    </lineage>
</organism>
<reference evidence="1 3" key="1">
    <citation type="journal article" date="2012" name="Nature">
        <title>Algal genomes reveal evolutionary mosaicism and the fate of nucleomorphs.</title>
        <authorList>
            <consortium name="DOE Joint Genome Institute"/>
            <person name="Curtis B.A."/>
            <person name="Tanifuji G."/>
            <person name="Burki F."/>
            <person name="Gruber A."/>
            <person name="Irimia M."/>
            <person name="Maruyama S."/>
            <person name="Arias M.C."/>
            <person name="Ball S.G."/>
            <person name="Gile G.H."/>
            <person name="Hirakawa Y."/>
            <person name="Hopkins J.F."/>
            <person name="Kuo A."/>
            <person name="Rensing S.A."/>
            <person name="Schmutz J."/>
            <person name="Symeonidi A."/>
            <person name="Elias M."/>
            <person name="Eveleigh R.J."/>
            <person name="Herman E.K."/>
            <person name="Klute M.J."/>
            <person name="Nakayama T."/>
            <person name="Obornik M."/>
            <person name="Reyes-Prieto A."/>
            <person name="Armbrust E.V."/>
            <person name="Aves S.J."/>
            <person name="Beiko R.G."/>
            <person name="Coutinho P."/>
            <person name="Dacks J.B."/>
            <person name="Durnford D.G."/>
            <person name="Fast N.M."/>
            <person name="Green B.R."/>
            <person name="Grisdale C.J."/>
            <person name="Hempel F."/>
            <person name="Henrissat B."/>
            <person name="Hoppner M.P."/>
            <person name="Ishida K."/>
            <person name="Kim E."/>
            <person name="Koreny L."/>
            <person name="Kroth P.G."/>
            <person name="Liu Y."/>
            <person name="Malik S.B."/>
            <person name="Maier U.G."/>
            <person name="McRose D."/>
            <person name="Mock T."/>
            <person name="Neilson J.A."/>
            <person name="Onodera N.T."/>
            <person name="Poole A.M."/>
            <person name="Pritham E.J."/>
            <person name="Richards T.A."/>
            <person name="Rocap G."/>
            <person name="Roy S.W."/>
            <person name="Sarai C."/>
            <person name="Schaack S."/>
            <person name="Shirato S."/>
            <person name="Slamovits C.H."/>
            <person name="Spencer D.F."/>
            <person name="Suzuki S."/>
            <person name="Worden A.Z."/>
            <person name="Zauner S."/>
            <person name="Barry K."/>
            <person name="Bell C."/>
            <person name="Bharti A.K."/>
            <person name="Crow J.A."/>
            <person name="Grimwood J."/>
            <person name="Kramer R."/>
            <person name="Lindquist E."/>
            <person name="Lucas S."/>
            <person name="Salamov A."/>
            <person name="McFadden G.I."/>
            <person name="Lane C.E."/>
            <person name="Keeling P.J."/>
            <person name="Gray M.W."/>
            <person name="Grigoriev I.V."/>
            <person name="Archibald J.M."/>
        </authorList>
    </citation>
    <scope>NUCLEOTIDE SEQUENCE</scope>
    <source>
        <strain evidence="1 3">CCMP2712</strain>
    </source>
</reference>
<dbReference type="HOGENOM" id="CLU_859067_0_0_1"/>
<dbReference type="EMBL" id="JH993205">
    <property type="protein sequence ID" value="EKX32196.1"/>
    <property type="molecule type" value="Genomic_DNA"/>
</dbReference>
<dbReference type="PaxDb" id="55529-EKX32196"/>
<evidence type="ECO:0000313" key="2">
    <source>
        <dbReference type="EnsemblProtists" id="EKX32196"/>
    </source>
</evidence>
<dbReference type="Proteomes" id="UP000011087">
    <property type="component" value="Unassembled WGS sequence"/>
</dbReference>
<evidence type="ECO:0000313" key="3">
    <source>
        <dbReference type="Proteomes" id="UP000011087"/>
    </source>
</evidence>
<dbReference type="GeneID" id="17288924"/>
<reference evidence="3" key="2">
    <citation type="submission" date="2012-11" db="EMBL/GenBank/DDBJ databases">
        <authorList>
            <person name="Kuo A."/>
            <person name="Curtis B.A."/>
            <person name="Tanifuji G."/>
            <person name="Burki F."/>
            <person name="Gruber A."/>
            <person name="Irimia M."/>
            <person name="Maruyama S."/>
            <person name="Arias M.C."/>
            <person name="Ball S.G."/>
            <person name="Gile G.H."/>
            <person name="Hirakawa Y."/>
            <person name="Hopkins J.F."/>
            <person name="Rensing S.A."/>
            <person name="Schmutz J."/>
            <person name="Symeonidi A."/>
            <person name="Elias M."/>
            <person name="Eveleigh R.J."/>
            <person name="Herman E.K."/>
            <person name="Klute M.J."/>
            <person name="Nakayama T."/>
            <person name="Obornik M."/>
            <person name="Reyes-Prieto A."/>
            <person name="Armbrust E.V."/>
            <person name="Aves S.J."/>
            <person name="Beiko R.G."/>
            <person name="Coutinho P."/>
            <person name="Dacks J.B."/>
            <person name="Durnford D.G."/>
            <person name="Fast N.M."/>
            <person name="Green B.R."/>
            <person name="Grisdale C."/>
            <person name="Hempe F."/>
            <person name="Henrissat B."/>
            <person name="Hoppner M.P."/>
            <person name="Ishida K.-I."/>
            <person name="Kim E."/>
            <person name="Koreny L."/>
            <person name="Kroth P.G."/>
            <person name="Liu Y."/>
            <person name="Malik S.-B."/>
            <person name="Maier U.G."/>
            <person name="McRose D."/>
            <person name="Mock T."/>
            <person name="Neilson J.A."/>
            <person name="Onodera N.T."/>
            <person name="Poole A.M."/>
            <person name="Pritham E.J."/>
            <person name="Richards T.A."/>
            <person name="Rocap G."/>
            <person name="Roy S.W."/>
            <person name="Sarai C."/>
            <person name="Schaack S."/>
            <person name="Shirato S."/>
            <person name="Slamovits C.H."/>
            <person name="Spencer D.F."/>
            <person name="Suzuki S."/>
            <person name="Worden A.Z."/>
            <person name="Zauner S."/>
            <person name="Barry K."/>
            <person name="Bell C."/>
            <person name="Bharti A.K."/>
            <person name="Crow J.A."/>
            <person name="Grimwood J."/>
            <person name="Kramer R."/>
            <person name="Lindquist E."/>
            <person name="Lucas S."/>
            <person name="Salamov A."/>
            <person name="McFadden G.I."/>
            <person name="Lane C.E."/>
            <person name="Keeling P.J."/>
            <person name="Gray M.W."/>
            <person name="Grigoriev I.V."/>
            <person name="Archibald J.M."/>
        </authorList>
    </citation>
    <scope>NUCLEOTIDE SEQUENCE</scope>
    <source>
        <strain evidence="3">CCMP2712</strain>
    </source>
</reference>
<accession>L1I7F1</accession>
<reference evidence="2" key="3">
    <citation type="submission" date="2015-06" db="UniProtKB">
        <authorList>
            <consortium name="EnsemblProtists"/>
        </authorList>
    </citation>
    <scope>IDENTIFICATION</scope>
</reference>
<evidence type="ECO:0000313" key="1">
    <source>
        <dbReference type="EMBL" id="EKX32196.1"/>
    </source>
</evidence>
<dbReference type="AlphaFoldDB" id="L1I7F1"/>
<name>L1I7F1_GUITC</name>
<dbReference type="KEGG" id="gtt:GUITHDRAFT_148780"/>
<dbReference type="RefSeq" id="XP_005819176.1">
    <property type="nucleotide sequence ID" value="XM_005819119.1"/>
</dbReference>
<gene>
    <name evidence="1" type="ORF">GUITHDRAFT_148780</name>
</gene>
<keyword evidence="3" id="KW-1185">Reference proteome</keyword>
<protein>
    <submittedName>
        <fullName evidence="1 2">Uncharacterized protein</fullName>
    </submittedName>
</protein>
<dbReference type="EnsemblProtists" id="EKX32196">
    <property type="protein sequence ID" value="EKX32196"/>
    <property type="gene ID" value="GUITHDRAFT_148780"/>
</dbReference>
<sequence>MFLHDILFEISGDENDLQREDIEFVDACKTATIHRVADRLVTIFRNKEGYDRQVCPRGSKPIQKLEVDEENIAMFMENCVQLYRDAVVLYKTMKVFTFVSWGTLFVTPTHKFVCFPFEPLQCTFPGVIRCRRRYFPDVLDSVHPRKYVPELEGLTVVTYSILQTVGHVLMNYELRGLPVWYAKNVHSSKTRNPFTFHLNWFIAFWMRCNQIFFRDPSFFRFLWCQGTTDESNYIIMYLREMFGPMCYEKLGIKQYELFQFLSVVVQTEDIMHMSYAHVKDVFVPMESCIVKNGEWMVTGKDLFIIYPNWYTHVKGFQNTGLVWR</sequence>
<proteinExistence type="predicted"/>